<dbReference type="SUPFAM" id="SSF56112">
    <property type="entry name" value="Protein kinase-like (PK-like)"/>
    <property type="match status" value="1"/>
</dbReference>
<feature type="transmembrane region" description="Helical" evidence="10">
    <location>
        <begin position="305"/>
        <end position="324"/>
    </location>
</feature>
<feature type="binding site" evidence="9">
    <location>
        <position position="56"/>
    </location>
    <ligand>
        <name>ATP</name>
        <dbReference type="ChEBI" id="CHEBI:30616"/>
    </ligand>
</feature>
<keyword evidence="13" id="KW-1185">Reference proteome</keyword>
<dbReference type="InterPro" id="IPR017441">
    <property type="entry name" value="Protein_kinase_ATP_BS"/>
</dbReference>
<proteinExistence type="predicted"/>
<keyword evidence="10" id="KW-0812">Transmembrane</keyword>
<dbReference type="PROSITE" id="PS00107">
    <property type="entry name" value="PROTEIN_KINASE_ATP"/>
    <property type="match status" value="1"/>
</dbReference>
<sequence>MSFNMRAETDPPDIQKNSVLNGRWSGETYRIIQHLGTGANGKVYLVWRRQSRVALKIGVDATAIALEYEHLREIAEKINNAGVVPELFELEDVVVHGVTYPVLVMEWIDGVDVEQFVLQRGDLWVAVCLWKIIRLIDTLHQQGFVFCDIKPGNLLFDLQSAEPRLVDFGGVTPIGQAVREFTEMYDRAWWGRGSRKADVAYDTFACAMLGMQLACPISKGELERLQKKSPNERSAFLDQRLHTTWKQDDLRIALQPALSGTARLASLRIALAPLLQRTAHPTKTERVAIHDGRLNRRRRFDATDWGLLVSVLAFTLAMCTLWWIGTL</sequence>
<dbReference type="EC" id="2.7.11.1" evidence="1"/>
<dbReference type="AlphaFoldDB" id="A0A9X1V7U7"/>
<dbReference type="InterPro" id="IPR000719">
    <property type="entry name" value="Prot_kinase_dom"/>
</dbReference>
<evidence type="ECO:0000256" key="1">
    <source>
        <dbReference type="ARBA" id="ARBA00012513"/>
    </source>
</evidence>
<dbReference type="InterPro" id="IPR011009">
    <property type="entry name" value="Kinase-like_dom_sf"/>
</dbReference>
<accession>A0A9X1V7U7</accession>
<comment type="catalytic activity">
    <reaction evidence="8">
        <text>L-seryl-[protein] + ATP = O-phospho-L-seryl-[protein] + ADP + H(+)</text>
        <dbReference type="Rhea" id="RHEA:17989"/>
        <dbReference type="Rhea" id="RHEA-COMP:9863"/>
        <dbReference type="Rhea" id="RHEA-COMP:11604"/>
        <dbReference type="ChEBI" id="CHEBI:15378"/>
        <dbReference type="ChEBI" id="CHEBI:29999"/>
        <dbReference type="ChEBI" id="CHEBI:30616"/>
        <dbReference type="ChEBI" id="CHEBI:83421"/>
        <dbReference type="ChEBI" id="CHEBI:456216"/>
        <dbReference type="EC" id="2.7.11.1"/>
    </reaction>
</comment>
<dbReference type="Gene3D" id="1.10.510.10">
    <property type="entry name" value="Transferase(Phosphotransferase) domain 1"/>
    <property type="match status" value="1"/>
</dbReference>
<evidence type="ECO:0000256" key="7">
    <source>
        <dbReference type="ARBA" id="ARBA00047899"/>
    </source>
</evidence>
<evidence type="ECO:0000313" key="13">
    <source>
        <dbReference type="Proteomes" id="UP001139263"/>
    </source>
</evidence>
<keyword evidence="10" id="KW-1133">Transmembrane helix</keyword>
<name>A0A9X1V7U7_9BACL</name>
<evidence type="ECO:0000313" key="12">
    <source>
        <dbReference type="EMBL" id="MCI0182599.1"/>
    </source>
</evidence>
<dbReference type="GO" id="GO:0005524">
    <property type="term" value="F:ATP binding"/>
    <property type="evidence" value="ECO:0007669"/>
    <property type="project" value="UniProtKB-UniRule"/>
</dbReference>
<dbReference type="EMBL" id="JALBUF010000001">
    <property type="protein sequence ID" value="MCI0182599.1"/>
    <property type="molecule type" value="Genomic_DNA"/>
</dbReference>
<feature type="domain" description="Protein kinase" evidence="11">
    <location>
        <begin position="29"/>
        <end position="327"/>
    </location>
</feature>
<keyword evidence="3" id="KW-0808">Transferase</keyword>
<keyword evidence="4 9" id="KW-0547">Nucleotide-binding</keyword>
<evidence type="ECO:0000256" key="10">
    <source>
        <dbReference type="SAM" id="Phobius"/>
    </source>
</evidence>
<gene>
    <name evidence="12" type="ORF">MM817_00864</name>
</gene>
<dbReference type="PANTHER" id="PTHR24363:SF0">
    <property type="entry name" value="SERINE_THREONINE KINASE LIKE DOMAIN CONTAINING 1"/>
    <property type="match status" value="1"/>
</dbReference>
<evidence type="ECO:0000256" key="3">
    <source>
        <dbReference type="ARBA" id="ARBA00022679"/>
    </source>
</evidence>
<dbReference type="GO" id="GO:0004674">
    <property type="term" value="F:protein serine/threonine kinase activity"/>
    <property type="evidence" value="ECO:0007669"/>
    <property type="project" value="UniProtKB-KW"/>
</dbReference>
<dbReference type="Pfam" id="PF00069">
    <property type="entry name" value="Pkinase"/>
    <property type="match status" value="1"/>
</dbReference>
<reference evidence="12" key="1">
    <citation type="submission" date="2022-03" db="EMBL/GenBank/DDBJ databases">
        <title>Draft Genome Sequence of Firmicute Strain S0AB, a Heterotrophic Iron/Sulfur-Oxidizing Extreme Acidophile.</title>
        <authorList>
            <person name="Vergara E."/>
            <person name="Pakostova E."/>
            <person name="Johnson D.B."/>
            <person name="Holmes D.S."/>
        </authorList>
    </citation>
    <scope>NUCLEOTIDE SEQUENCE</scope>
    <source>
        <strain evidence="12">S0AB</strain>
    </source>
</reference>
<evidence type="ECO:0000256" key="8">
    <source>
        <dbReference type="ARBA" id="ARBA00048679"/>
    </source>
</evidence>
<evidence type="ECO:0000256" key="9">
    <source>
        <dbReference type="PROSITE-ProRule" id="PRU10141"/>
    </source>
</evidence>
<evidence type="ECO:0000256" key="6">
    <source>
        <dbReference type="ARBA" id="ARBA00022840"/>
    </source>
</evidence>
<dbReference type="Proteomes" id="UP001139263">
    <property type="component" value="Unassembled WGS sequence"/>
</dbReference>
<dbReference type="PANTHER" id="PTHR24363">
    <property type="entry name" value="SERINE/THREONINE PROTEIN KINASE"/>
    <property type="match status" value="1"/>
</dbReference>
<protein>
    <recommendedName>
        <fullName evidence="1">non-specific serine/threonine protein kinase</fullName>
        <ecNumber evidence="1">2.7.11.1</ecNumber>
    </recommendedName>
</protein>
<comment type="catalytic activity">
    <reaction evidence="7">
        <text>L-threonyl-[protein] + ATP = O-phospho-L-threonyl-[protein] + ADP + H(+)</text>
        <dbReference type="Rhea" id="RHEA:46608"/>
        <dbReference type="Rhea" id="RHEA-COMP:11060"/>
        <dbReference type="Rhea" id="RHEA-COMP:11605"/>
        <dbReference type="ChEBI" id="CHEBI:15378"/>
        <dbReference type="ChEBI" id="CHEBI:30013"/>
        <dbReference type="ChEBI" id="CHEBI:30616"/>
        <dbReference type="ChEBI" id="CHEBI:61977"/>
        <dbReference type="ChEBI" id="CHEBI:456216"/>
        <dbReference type="EC" id="2.7.11.1"/>
    </reaction>
</comment>
<evidence type="ECO:0000259" key="11">
    <source>
        <dbReference type="PROSITE" id="PS50011"/>
    </source>
</evidence>
<dbReference type="RefSeq" id="WP_241712176.1">
    <property type="nucleotide sequence ID" value="NZ_JALBUF010000001.1"/>
</dbReference>
<organism evidence="12 13">
    <name type="scientific">Sulfoacidibacillus ferrooxidans</name>
    <dbReference type="NCBI Taxonomy" id="2005001"/>
    <lineage>
        <taxon>Bacteria</taxon>
        <taxon>Bacillati</taxon>
        <taxon>Bacillota</taxon>
        <taxon>Bacilli</taxon>
        <taxon>Bacillales</taxon>
        <taxon>Alicyclobacillaceae</taxon>
        <taxon>Sulfoacidibacillus</taxon>
    </lineage>
</organism>
<keyword evidence="6 9" id="KW-0067">ATP-binding</keyword>
<evidence type="ECO:0000256" key="5">
    <source>
        <dbReference type="ARBA" id="ARBA00022777"/>
    </source>
</evidence>
<dbReference type="PROSITE" id="PS50011">
    <property type="entry name" value="PROTEIN_KINASE_DOM"/>
    <property type="match status" value="1"/>
</dbReference>
<dbReference type="SMART" id="SM00220">
    <property type="entry name" value="S_TKc"/>
    <property type="match status" value="1"/>
</dbReference>
<keyword evidence="2" id="KW-0723">Serine/threonine-protein kinase</keyword>
<keyword evidence="10" id="KW-0472">Membrane</keyword>
<evidence type="ECO:0000256" key="4">
    <source>
        <dbReference type="ARBA" id="ARBA00022741"/>
    </source>
</evidence>
<evidence type="ECO:0000256" key="2">
    <source>
        <dbReference type="ARBA" id="ARBA00022527"/>
    </source>
</evidence>
<keyword evidence="5" id="KW-0418">Kinase</keyword>
<comment type="caution">
    <text evidence="12">The sequence shown here is derived from an EMBL/GenBank/DDBJ whole genome shotgun (WGS) entry which is preliminary data.</text>
</comment>